<sequence>MVLSTSKFLKIGGPILTGIGGVIATSSLVSRSAEEKPEERIRTKALTDEEPPIKDYKDADEGEGQSDSEGGGSSGVEKSGDQSDQGTEGKPSEEQGKEGTDSSAEGSSQENSEDDEATTESDSDSSGEGTKTEEEGNGMEESSKGGVTDGGSEDAENDHSLGTKYGTIDKRMTIQELENTKQTKDQLVDLLSQISKALEV</sequence>
<gene>
    <name evidence="2" type="ordered locus">MHC_04085</name>
</gene>
<proteinExistence type="predicted"/>
<dbReference type="HOGENOM" id="CLU_1376828_0_0_14"/>
<dbReference type="STRING" id="1111676.MHC_04085"/>
<feature type="compositionally biased region" description="Basic and acidic residues" evidence="1">
    <location>
        <begin position="157"/>
        <end position="169"/>
    </location>
</feature>
<feature type="compositionally biased region" description="Basic and acidic residues" evidence="1">
    <location>
        <begin position="90"/>
        <end position="100"/>
    </location>
</feature>
<protein>
    <submittedName>
        <fullName evidence="2">Uncharacterized protein</fullName>
    </submittedName>
</protein>
<dbReference type="Proteomes" id="UP000009135">
    <property type="component" value="Chromosome"/>
</dbReference>
<evidence type="ECO:0000313" key="2">
    <source>
        <dbReference type="EMBL" id="AEW45673.1"/>
    </source>
</evidence>
<dbReference type="AlphaFoldDB" id="H6N7Q1"/>
<evidence type="ECO:0000313" key="3">
    <source>
        <dbReference type="Proteomes" id="UP000009135"/>
    </source>
</evidence>
<accession>H6N7Q1</accession>
<feature type="compositionally biased region" description="Acidic residues" evidence="1">
    <location>
        <begin position="111"/>
        <end position="125"/>
    </location>
</feature>
<feature type="compositionally biased region" description="Polar residues" evidence="1">
    <location>
        <begin position="101"/>
        <end position="110"/>
    </location>
</feature>
<dbReference type="EMBL" id="CP003199">
    <property type="protein sequence ID" value="AEW45673.1"/>
    <property type="molecule type" value="Genomic_DNA"/>
</dbReference>
<evidence type="ECO:0000256" key="1">
    <source>
        <dbReference type="SAM" id="MobiDB-lite"/>
    </source>
</evidence>
<name>H6N7Q1_MYCHN</name>
<dbReference type="KEGG" id="mhe:MHC_04085"/>
<feature type="region of interest" description="Disordered" evidence="1">
    <location>
        <begin position="29"/>
        <end position="169"/>
    </location>
</feature>
<organism evidence="2 3">
    <name type="scientific">Mycoplasma haemocanis (strain Illinois)</name>
    <dbReference type="NCBI Taxonomy" id="1111676"/>
    <lineage>
        <taxon>Bacteria</taxon>
        <taxon>Bacillati</taxon>
        <taxon>Mycoplasmatota</taxon>
        <taxon>Mollicutes</taxon>
        <taxon>Mycoplasmataceae</taxon>
        <taxon>Mycoplasma</taxon>
    </lineage>
</organism>
<reference evidence="2 3" key="1">
    <citation type="journal article" date="2012" name="J. Bacteriol.">
        <title>Complete genome sequence of Mycoplasma haemocanis strain Illinois.</title>
        <authorList>
            <person name="do Nascimento N.C."/>
            <person name="Guimaraes A.M."/>
            <person name="Santos A.P."/>
            <person name="Sanmiguel P.J."/>
            <person name="Messick J.B."/>
        </authorList>
    </citation>
    <scope>NUCLEOTIDE SEQUENCE [LARGE SCALE GENOMIC DNA]</scope>
    <source>
        <strain evidence="2 3">Illinois</strain>
    </source>
</reference>
<feature type="compositionally biased region" description="Basic and acidic residues" evidence="1">
    <location>
        <begin position="32"/>
        <end position="59"/>
    </location>
</feature>
<keyword evidence="3" id="KW-1185">Reference proteome</keyword>